<evidence type="ECO:0000256" key="1">
    <source>
        <dbReference type="SAM" id="Phobius"/>
    </source>
</evidence>
<reference evidence="2" key="1">
    <citation type="journal article" date="2023" name="IMA Fungus">
        <title>Comparative genomic study of the Penicillium genus elucidates a diverse pangenome and 15 lateral gene transfer events.</title>
        <authorList>
            <person name="Petersen C."/>
            <person name="Sorensen T."/>
            <person name="Nielsen M.R."/>
            <person name="Sondergaard T.E."/>
            <person name="Sorensen J.L."/>
            <person name="Fitzpatrick D.A."/>
            <person name="Frisvad J.C."/>
            <person name="Nielsen K.L."/>
        </authorList>
    </citation>
    <scope>NUCLEOTIDE SEQUENCE</scope>
    <source>
        <strain evidence="2">IBT 15450</strain>
    </source>
</reference>
<proteinExistence type="predicted"/>
<dbReference type="Proteomes" id="UP001219568">
    <property type="component" value="Unassembled WGS sequence"/>
</dbReference>
<accession>A0AAD6I5G0</accession>
<keyword evidence="1" id="KW-0472">Membrane</keyword>
<feature type="transmembrane region" description="Helical" evidence="1">
    <location>
        <begin position="112"/>
        <end position="136"/>
    </location>
</feature>
<protein>
    <recommendedName>
        <fullName evidence="4">MARVEL domain-containing protein</fullName>
    </recommendedName>
</protein>
<dbReference type="EMBL" id="JAQJZL010000012">
    <property type="protein sequence ID" value="KAJ6034156.1"/>
    <property type="molecule type" value="Genomic_DNA"/>
</dbReference>
<feature type="transmembrane region" description="Helical" evidence="1">
    <location>
        <begin position="47"/>
        <end position="64"/>
    </location>
</feature>
<comment type="caution">
    <text evidence="2">The sequence shown here is derived from an EMBL/GenBank/DDBJ whole genome shotgun (WGS) entry which is preliminary data.</text>
</comment>
<evidence type="ECO:0000313" key="2">
    <source>
        <dbReference type="EMBL" id="KAJ6034156.1"/>
    </source>
</evidence>
<organism evidence="2 3">
    <name type="scientific">Penicillium canescens</name>
    <dbReference type="NCBI Taxonomy" id="5083"/>
    <lineage>
        <taxon>Eukaryota</taxon>
        <taxon>Fungi</taxon>
        <taxon>Dikarya</taxon>
        <taxon>Ascomycota</taxon>
        <taxon>Pezizomycotina</taxon>
        <taxon>Eurotiomycetes</taxon>
        <taxon>Eurotiomycetidae</taxon>
        <taxon>Eurotiales</taxon>
        <taxon>Aspergillaceae</taxon>
        <taxon>Penicillium</taxon>
    </lineage>
</organism>
<evidence type="ECO:0000313" key="3">
    <source>
        <dbReference type="Proteomes" id="UP001219568"/>
    </source>
</evidence>
<name>A0AAD6I5G0_PENCN</name>
<keyword evidence="1" id="KW-1133">Transmembrane helix</keyword>
<sequence length="152" mass="16656">MKIPFGNNPQVKSRLHIVIGSLIFLTLVLTIARLALKGTPSSRANTWGIAVCLKAAVFLSYQVLTARVERLKQWASLKANMILDIIDTVFWFALVIITIMATAGSHSTGSQALGVIIAMLAFALFGFVGLLSLICIRDHRYYKVHGRLPGMT</sequence>
<keyword evidence="1" id="KW-0812">Transmembrane</keyword>
<gene>
    <name evidence="2" type="ORF">N7460_009973</name>
</gene>
<feature type="transmembrane region" description="Helical" evidence="1">
    <location>
        <begin position="85"/>
        <end position="106"/>
    </location>
</feature>
<feature type="transmembrane region" description="Helical" evidence="1">
    <location>
        <begin position="15"/>
        <end position="35"/>
    </location>
</feature>
<keyword evidence="3" id="KW-1185">Reference proteome</keyword>
<reference evidence="2" key="2">
    <citation type="submission" date="2023-01" db="EMBL/GenBank/DDBJ databases">
        <authorList>
            <person name="Petersen C."/>
        </authorList>
    </citation>
    <scope>NUCLEOTIDE SEQUENCE</scope>
    <source>
        <strain evidence="2">IBT 15450</strain>
    </source>
</reference>
<dbReference type="AlphaFoldDB" id="A0AAD6I5G0"/>
<evidence type="ECO:0008006" key="4">
    <source>
        <dbReference type="Google" id="ProtNLM"/>
    </source>
</evidence>